<evidence type="ECO:0000256" key="10">
    <source>
        <dbReference type="ARBA" id="ARBA00023128"/>
    </source>
</evidence>
<dbReference type="PROSITE" id="PS50920">
    <property type="entry name" value="SOLCAR"/>
    <property type="match status" value="3"/>
</dbReference>
<name>H2YEW9_CIOSA</name>
<reference evidence="18" key="2">
    <citation type="submission" date="2025-08" db="UniProtKB">
        <authorList>
            <consortium name="Ensembl"/>
        </authorList>
    </citation>
    <scope>IDENTIFICATION</scope>
</reference>
<evidence type="ECO:0000256" key="3">
    <source>
        <dbReference type="ARBA" id="ARBA00011245"/>
    </source>
</evidence>
<reference evidence="18" key="3">
    <citation type="submission" date="2025-09" db="UniProtKB">
        <authorList>
            <consortium name="Ensembl"/>
        </authorList>
    </citation>
    <scope>IDENTIFICATION</scope>
</reference>
<keyword evidence="7" id="KW-0677">Repeat</keyword>
<comment type="catalytic activity">
    <reaction evidence="12">
        <text>ADP(in) + ATP(out) = ADP(out) + ATP(in)</text>
        <dbReference type="Rhea" id="RHEA:34999"/>
        <dbReference type="ChEBI" id="CHEBI:30616"/>
        <dbReference type="ChEBI" id="CHEBI:456216"/>
    </reaction>
    <physiologicalReaction direction="left-to-right" evidence="12">
        <dbReference type="Rhea" id="RHEA:35000"/>
    </physiologicalReaction>
</comment>
<sequence>ACVDRVTAQSMSERVGEAGSSRMIPFLRDMAVGGSAAAVAKTTIAPIERVKLLLQLQATSTQITPGQQYKGIIDCLVRLPKEQGVLSYWRGNLTNVYRYFFAQALNFAFRDLYKGYIGPSTKDNNFWRVFGLNMLCGGAAGVSSMCITYPLDFARTRLSADVGIGNSRQFNGLMHCMRSVASTEGITGLYKGLSLSIPTVIVYRATYFGAFDTAKSMLAAPNSTPLVLTWVIAQTSTTLAGLICYPLDTVRRRMVMQAGRATEERHYKNAAECWVKMYRKEGGLKSFYKGSLSNVIRGMGSALVLVLYDEVKQII</sequence>
<protein>
    <recommendedName>
        <fullName evidence="17">ADP/ATP translocase</fullName>
    </recommendedName>
    <alternativeName>
        <fullName evidence="17">ADP,ATP carrier protein</fullName>
    </alternativeName>
</protein>
<comment type="subunit">
    <text evidence="3 17">Monomer.</text>
</comment>
<dbReference type="PRINTS" id="PR00926">
    <property type="entry name" value="MITOCARRIER"/>
</dbReference>
<keyword evidence="9 17" id="KW-1133">Transmembrane helix</keyword>
<keyword evidence="11 15" id="KW-0472">Membrane</keyword>
<dbReference type="AlphaFoldDB" id="H2YEW9"/>
<keyword evidence="19" id="KW-1185">Reference proteome</keyword>
<dbReference type="GO" id="GO:0005471">
    <property type="term" value="F:ATP:ADP antiporter activity"/>
    <property type="evidence" value="ECO:0007669"/>
    <property type="project" value="UniProtKB-UniRule"/>
</dbReference>
<dbReference type="Pfam" id="PF00153">
    <property type="entry name" value="Mito_carr"/>
    <property type="match status" value="3"/>
</dbReference>
<comment type="function">
    <text evidence="14">ADP:ATP antiporter that mediates import of ADP into the mitochondrial matrix for ATP synthesis, and export of ATP out to fuel the cell. Cycles between the cytoplasmic-open state (c-state) and the matrix-open state (m-state): operates by the alternating access mechanism with a single substrate-binding site intermittently exposed to either the cytosolic (c-state) or matrix (m-state) side of the inner mitochondrial membrane.</text>
</comment>
<dbReference type="InParanoid" id="H2YEW9"/>
<keyword evidence="10" id="KW-0496">Mitochondrion</keyword>
<evidence type="ECO:0000256" key="13">
    <source>
        <dbReference type="ARBA" id="ARBA00024169"/>
    </source>
</evidence>
<evidence type="ECO:0000313" key="18">
    <source>
        <dbReference type="Ensembl" id="ENSCSAVP00000003867.1"/>
    </source>
</evidence>
<evidence type="ECO:0000256" key="16">
    <source>
        <dbReference type="RuleBase" id="RU000488"/>
    </source>
</evidence>
<evidence type="ECO:0000256" key="14">
    <source>
        <dbReference type="ARBA" id="ARBA00045250"/>
    </source>
</evidence>
<dbReference type="PANTHER" id="PTHR45635">
    <property type="entry name" value="ADP,ATP CARRIER PROTEIN 1-RELATED-RELATED"/>
    <property type="match status" value="1"/>
</dbReference>
<dbReference type="GO" id="GO:1901029">
    <property type="term" value="P:negative regulation of mitochondrial outer membrane permeabilization involved in apoptotic signaling pathway"/>
    <property type="evidence" value="ECO:0007669"/>
    <property type="project" value="TreeGrafter"/>
</dbReference>
<dbReference type="Ensembl" id="ENSCSAVT00000003925.1">
    <property type="protein sequence ID" value="ENSCSAVP00000003867.1"/>
    <property type="gene ID" value="ENSCSAVG00000002281.1"/>
</dbReference>
<dbReference type="InterPro" id="IPR023395">
    <property type="entry name" value="MCP_dom_sf"/>
</dbReference>
<feature type="repeat" description="Solcar" evidence="15">
    <location>
        <begin position="24"/>
        <end position="116"/>
    </location>
</feature>
<dbReference type="GeneTree" id="ENSGT00940000160648"/>
<dbReference type="InterPro" id="IPR002067">
    <property type="entry name" value="MCP"/>
</dbReference>
<dbReference type="SUPFAM" id="SSF103506">
    <property type="entry name" value="Mitochondrial carrier"/>
    <property type="match status" value="1"/>
</dbReference>
<evidence type="ECO:0000256" key="11">
    <source>
        <dbReference type="ARBA" id="ARBA00023136"/>
    </source>
</evidence>
<evidence type="ECO:0000256" key="1">
    <source>
        <dbReference type="ARBA" id="ARBA00004448"/>
    </source>
</evidence>
<keyword evidence="6 15" id="KW-0812">Transmembrane</keyword>
<feature type="repeat" description="Solcar" evidence="15">
    <location>
        <begin position="128"/>
        <end position="217"/>
    </location>
</feature>
<evidence type="ECO:0000256" key="4">
    <source>
        <dbReference type="ARBA" id="ARBA00022448"/>
    </source>
</evidence>
<evidence type="ECO:0000313" key="19">
    <source>
        <dbReference type="Proteomes" id="UP000007875"/>
    </source>
</evidence>
<keyword evidence="5" id="KW-0050">Antiport</keyword>
<evidence type="ECO:0000256" key="17">
    <source>
        <dbReference type="RuleBase" id="RU368008"/>
    </source>
</evidence>
<dbReference type="GO" id="GO:1990544">
    <property type="term" value="P:mitochondrial ATP transmembrane transport"/>
    <property type="evidence" value="ECO:0007669"/>
    <property type="project" value="InterPro"/>
</dbReference>
<evidence type="ECO:0000256" key="8">
    <source>
        <dbReference type="ARBA" id="ARBA00022792"/>
    </source>
</evidence>
<evidence type="ECO:0000256" key="5">
    <source>
        <dbReference type="ARBA" id="ARBA00022449"/>
    </source>
</evidence>
<dbReference type="Gene3D" id="1.50.40.10">
    <property type="entry name" value="Mitochondrial carrier domain"/>
    <property type="match status" value="1"/>
</dbReference>
<dbReference type="Proteomes" id="UP000007875">
    <property type="component" value="Unassembled WGS sequence"/>
</dbReference>
<dbReference type="GO" id="GO:0140021">
    <property type="term" value="P:mitochondrial ADP transmembrane transport"/>
    <property type="evidence" value="ECO:0007669"/>
    <property type="project" value="InterPro"/>
</dbReference>
<dbReference type="GO" id="GO:0005743">
    <property type="term" value="C:mitochondrial inner membrane"/>
    <property type="evidence" value="ECO:0007669"/>
    <property type="project" value="UniProtKB-SubCell"/>
</dbReference>
<feature type="repeat" description="Solcar" evidence="15">
    <location>
        <begin position="224"/>
        <end position="314"/>
    </location>
</feature>
<comment type="catalytic activity">
    <reaction evidence="13">
        <text>H(+)(in) = H(+)(out)</text>
        <dbReference type="Rhea" id="RHEA:34979"/>
        <dbReference type="ChEBI" id="CHEBI:15378"/>
    </reaction>
</comment>
<comment type="caution">
    <text evidence="17">Lacks conserved residue(s) required for the propagation of feature annotation.</text>
</comment>
<dbReference type="InterPro" id="IPR002113">
    <property type="entry name" value="ADT_euk_type"/>
</dbReference>
<comment type="similarity">
    <text evidence="2 16">Belongs to the mitochondrial carrier (TC 2.A.29) family.</text>
</comment>
<evidence type="ECO:0000256" key="12">
    <source>
        <dbReference type="ARBA" id="ARBA00024143"/>
    </source>
</evidence>
<evidence type="ECO:0000256" key="15">
    <source>
        <dbReference type="PROSITE-ProRule" id="PRU00282"/>
    </source>
</evidence>
<dbReference type="HOGENOM" id="CLU_015166_12_0_1"/>
<organism evidence="18 19">
    <name type="scientific">Ciona savignyi</name>
    <name type="common">Pacific transparent sea squirt</name>
    <dbReference type="NCBI Taxonomy" id="51511"/>
    <lineage>
        <taxon>Eukaryota</taxon>
        <taxon>Metazoa</taxon>
        <taxon>Chordata</taxon>
        <taxon>Tunicata</taxon>
        <taxon>Ascidiacea</taxon>
        <taxon>Phlebobranchia</taxon>
        <taxon>Cionidae</taxon>
        <taxon>Ciona</taxon>
    </lineage>
</organism>
<dbReference type="InterPro" id="IPR018108">
    <property type="entry name" value="MCP_transmembrane"/>
</dbReference>
<keyword evidence="4 16" id="KW-0813">Transport</keyword>
<dbReference type="PRINTS" id="PR00927">
    <property type="entry name" value="ADPTRNSLCASE"/>
</dbReference>
<dbReference type="STRING" id="51511.ENSCSAVP00000003867"/>
<dbReference type="OMA" id="AMSKMAV"/>
<accession>H2YEW9</accession>
<evidence type="ECO:0000256" key="9">
    <source>
        <dbReference type="ARBA" id="ARBA00022989"/>
    </source>
</evidence>
<proteinExistence type="inferred from homology"/>
<evidence type="ECO:0000256" key="6">
    <source>
        <dbReference type="ARBA" id="ARBA00022692"/>
    </source>
</evidence>
<evidence type="ECO:0000256" key="2">
    <source>
        <dbReference type="ARBA" id="ARBA00006375"/>
    </source>
</evidence>
<dbReference type="PANTHER" id="PTHR45635:SF14">
    <property type="entry name" value="ADP_ATP TRANSLOCASE"/>
    <property type="match status" value="1"/>
</dbReference>
<evidence type="ECO:0000256" key="7">
    <source>
        <dbReference type="ARBA" id="ARBA00022737"/>
    </source>
</evidence>
<dbReference type="eggNOG" id="KOG0749">
    <property type="taxonomic scope" value="Eukaryota"/>
</dbReference>
<reference evidence="19" key="1">
    <citation type="submission" date="2003-08" db="EMBL/GenBank/DDBJ databases">
        <authorList>
            <person name="Birren B."/>
            <person name="Nusbaum C."/>
            <person name="Abebe A."/>
            <person name="Abouelleil A."/>
            <person name="Adekoya E."/>
            <person name="Ait-zahra M."/>
            <person name="Allen N."/>
            <person name="Allen T."/>
            <person name="An P."/>
            <person name="Anderson M."/>
            <person name="Anderson S."/>
            <person name="Arachchi H."/>
            <person name="Armbruster J."/>
            <person name="Bachantsang P."/>
            <person name="Baldwin J."/>
            <person name="Barry A."/>
            <person name="Bayul T."/>
            <person name="Blitshsteyn B."/>
            <person name="Bloom T."/>
            <person name="Blye J."/>
            <person name="Boguslavskiy L."/>
            <person name="Borowsky M."/>
            <person name="Boukhgalter B."/>
            <person name="Brunache A."/>
            <person name="Butler J."/>
            <person name="Calixte N."/>
            <person name="Calvo S."/>
            <person name="Camarata J."/>
            <person name="Campo K."/>
            <person name="Chang J."/>
            <person name="Cheshatsang Y."/>
            <person name="Citroen M."/>
            <person name="Collymore A."/>
            <person name="Considine T."/>
            <person name="Cook A."/>
            <person name="Cooke P."/>
            <person name="Corum B."/>
            <person name="Cuomo C."/>
            <person name="David R."/>
            <person name="Dawoe T."/>
            <person name="Degray S."/>
            <person name="Dodge S."/>
            <person name="Dooley K."/>
            <person name="Dorje P."/>
            <person name="Dorjee K."/>
            <person name="Dorris L."/>
            <person name="Duffey N."/>
            <person name="Dupes A."/>
            <person name="Elkins T."/>
            <person name="Engels R."/>
            <person name="Erickson J."/>
            <person name="Farina A."/>
            <person name="Faro S."/>
            <person name="Ferreira P."/>
            <person name="Fischer H."/>
            <person name="Fitzgerald M."/>
            <person name="Foley K."/>
            <person name="Gage D."/>
            <person name="Galagan J."/>
            <person name="Gearin G."/>
            <person name="Gnerre S."/>
            <person name="Gnirke A."/>
            <person name="Goyette A."/>
            <person name="Graham J."/>
            <person name="Grandbois E."/>
            <person name="Gyaltsen K."/>
            <person name="Hafez N."/>
            <person name="Hagopian D."/>
            <person name="Hagos B."/>
            <person name="Hall J."/>
            <person name="Hatcher B."/>
            <person name="Heller A."/>
            <person name="Higgins H."/>
            <person name="Honan T."/>
            <person name="Horn A."/>
            <person name="Houde N."/>
            <person name="Hughes L."/>
            <person name="Hulme W."/>
            <person name="Husby E."/>
            <person name="Iliev I."/>
            <person name="Jaffe D."/>
            <person name="Jones C."/>
            <person name="Kamal M."/>
            <person name="Kamat A."/>
            <person name="Kamvysselis M."/>
            <person name="Karlsson E."/>
            <person name="Kells C."/>
            <person name="Kieu A."/>
            <person name="Kisner P."/>
            <person name="Kodira C."/>
            <person name="Kulbokas E."/>
            <person name="Labutti K."/>
            <person name="Lama D."/>
            <person name="Landers T."/>
            <person name="Leger J."/>
            <person name="Levine S."/>
            <person name="Lewis D."/>
            <person name="Lewis T."/>
            <person name="Lindblad-toh K."/>
            <person name="Liu X."/>
            <person name="Lokyitsang T."/>
            <person name="Lokyitsang Y."/>
            <person name="Lucien O."/>
            <person name="Lui A."/>
            <person name="Ma L.J."/>
            <person name="Mabbitt R."/>
            <person name="Macdonald J."/>
            <person name="Maclean C."/>
            <person name="Major J."/>
            <person name="Manning J."/>
            <person name="Marabella R."/>
            <person name="Maru K."/>
            <person name="Matthews C."/>
            <person name="Mauceli E."/>
            <person name="Mccarthy M."/>
            <person name="Mcdonough S."/>
            <person name="Mcghee T."/>
            <person name="Meldrim J."/>
            <person name="Meneus L."/>
            <person name="Mesirov J."/>
            <person name="Mihalev A."/>
            <person name="Mihova T."/>
            <person name="Mikkelsen T."/>
            <person name="Mlenga V."/>
            <person name="Moru K."/>
            <person name="Mozes J."/>
            <person name="Mulrain L."/>
            <person name="Munson G."/>
            <person name="Naylor J."/>
            <person name="Newes C."/>
            <person name="Nguyen C."/>
            <person name="Nguyen N."/>
            <person name="Nguyen T."/>
            <person name="Nicol R."/>
            <person name="Nielsen C."/>
            <person name="Nizzari M."/>
            <person name="Norbu C."/>
            <person name="Norbu N."/>
            <person name="O'donnell P."/>
            <person name="Okoawo O."/>
            <person name="O'leary S."/>
            <person name="Omotosho B."/>
            <person name="O'neill K."/>
            <person name="Osman S."/>
            <person name="Parker S."/>
            <person name="Perrin D."/>
            <person name="Phunkhang P."/>
            <person name="Piqani B."/>
            <person name="Purcell S."/>
            <person name="Rachupka T."/>
            <person name="Ramasamy U."/>
            <person name="Rameau R."/>
            <person name="Ray V."/>
            <person name="Raymond C."/>
            <person name="Retta R."/>
            <person name="Richardson S."/>
            <person name="Rise C."/>
            <person name="Rodriguez J."/>
            <person name="Rogers J."/>
            <person name="Rogov P."/>
            <person name="Rutman M."/>
            <person name="Schupbach R."/>
            <person name="Seaman C."/>
            <person name="Settipalli S."/>
            <person name="Sharpe T."/>
            <person name="Sheridan J."/>
            <person name="Sherpa N."/>
            <person name="Shi J."/>
            <person name="Smirnov S."/>
            <person name="Smith C."/>
            <person name="Sougnez C."/>
            <person name="Spencer B."/>
            <person name="Stalker J."/>
            <person name="Stange-thomann N."/>
            <person name="Stavropoulos S."/>
            <person name="Stetson K."/>
            <person name="Stone C."/>
            <person name="Stone S."/>
            <person name="Stubbs M."/>
            <person name="Talamas J."/>
            <person name="Tchuinga P."/>
            <person name="Tenzing P."/>
            <person name="Tesfaye S."/>
            <person name="Theodore J."/>
            <person name="Thoulutsang Y."/>
            <person name="Topham K."/>
            <person name="Towey S."/>
            <person name="Tsamla T."/>
            <person name="Tsomo N."/>
            <person name="Vallee D."/>
            <person name="Vassiliev H."/>
            <person name="Venkataraman V."/>
            <person name="Vinson J."/>
            <person name="Vo A."/>
            <person name="Wade C."/>
            <person name="Wang S."/>
            <person name="Wangchuk T."/>
            <person name="Wangdi T."/>
            <person name="Whittaker C."/>
            <person name="Wilkinson J."/>
            <person name="Wu Y."/>
            <person name="Wyman D."/>
            <person name="Yadav S."/>
            <person name="Yang S."/>
            <person name="Yang X."/>
            <person name="Yeager S."/>
            <person name="Yee E."/>
            <person name="Young G."/>
            <person name="Zainoun J."/>
            <person name="Zembeck L."/>
            <person name="Zimmer A."/>
            <person name="Zody M."/>
            <person name="Lander E."/>
        </authorList>
    </citation>
    <scope>NUCLEOTIDE SEQUENCE [LARGE SCALE GENOMIC DNA]</scope>
</reference>
<feature type="transmembrane region" description="Helical" evidence="17">
    <location>
        <begin position="227"/>
        <end position="247"/>
    </location>
</feature>
<comment type="function">
    <text evidence="17">Catalyzes the exchange of ADP and ATP across the membrane.</text>
</comment>
<comment type="subcellular location">
    <subcellularLocation>
        <location evidence="17">Membrane</location>
        <topology evidence="17">Multi-pass membrane protein</topology>
    </subcellularLocation>
    <subcellularLocation>
        <location evidence="1">Mitochondrion inner membrane</location>
        <topology evidence="1">Multi-pass membrane protein</topology>
    </subcellularLocation>
</comment>
<keyword evidence="8" id="KW-0999">Mitochondrion inner membrane</keyword>